<keyword evidence="12" id="KW-1185">Reference proteome</keyword>
<dbReference type="FunFam" id="3.30.70.330:FF:000698">
    <property type="entry name" value="33 kDa ribonucleoprotein, chloroplastic"/>
    <property type="match status" value="1"/>
</dbReference>
<comment type="subcellular location">
    <subcellularLocation>
        <location evidence="1">Plastid</location>
        <location evidence="1">Chloroplast</location>
    </subcellularLocation>
</comment>
<reference evidence="11 12" key="1">
    <citation type="submission" date="2019-12" db="EMBL/GenBank/DDBJ databases">
        <authorList>
            <person name="Alioto T."/>
            <person name="Alioto T."/>
            <person name="Gomez Garrido J."/>
        </authorList>
    </citation>
    <scope>NUCLEOTIDE SEQUENCE [LARGE SCALE GENOMIC DNA]</scope>
</reference>
<evidence type="ECO:0000313" key="11">
    <source>
        <dbReference type="EMBL" id="CAA3007880.1"/>
    </source>
</evidence>
<evidence type="ECO:0000259" key="10">
    <source>
        <dbReference type="PROSITE" id="PS50102"/>
    </source>
</evidence>
<dbReference type="OrthoDB" id="439808at2759"/>
<dbReference type="Gene3D" id="3.30.70.330">
    <property type="match status" value="2"/>
</dbReference>
<evidence type="ECO:0000256" key="1">
    <source>
        <dbReference type="ARBA" id="ARBA00004229"/>
    </source>
</evidence>
<feature type="domain" description="RRM" evidence="10">
    <location>
        <begin position="210"/>
        <end position="288"/>
    </location>
</feature>
<dbReference type="GO" id="GO:0009535">
    <property type="term" value="C:chloroplast thylakoid membrane"/>
    <property type="evidence" value="ECO:0007669"/>
    <property type="project" value="TreeGrafter"/>
</dbReference>
<feature type="region of interest" description="Disordered" evidence="9">
    <location>
        <begin position="288"/>
        <end position="317"/>
    </location>
</feature>
<evidence type="ECO:0000256" key="9">
    <source>
        <dbReference type="SAM" id="MobiDB-lite"/>
    </source>
</evidence>
<dbReference type="InterPro" id="IPR048289">
    <property type="entry name" value="RRM2_NsCP33-like"/>
</dbReference>
<dbReference type="InterPro" id="IPR012677">
    <property type="entry name" value="Nucleotide-bd_a/b_plait_sf"/>
</dbReference>
<comment type="caution">
    <text evidence="11">The sequence shown here is derived from an EMBL/GenBank/DDBJ whole genome shotgun (WGS) entry which is preliminary data.</text>
</comment>
<dbReference type="AlphaFoldDB" id="A0A8S0TPE9"/>
<dbReference type="CDD" id="cd21609">
    <property type="entry name" value="RRM1_PSRP2_like"/>
    <property type="match status" value="1"/>
</dbReference>
<name>A0A8S0TPE9_OLEEU</name>
<keyword evidence="5" id="KW-0677">Repeat</keyword>
<evidence type="ECO:0000256" key="6">
    <source>
        <dbReference type="ARBA" id="ARBA00022884"/>
    </source>
</evidence>
<accession>A0A8S0TPE9</accession>
<dbReference type="SMART" id="SM00360">
    <property type="entry name" value="RRM"/>
    <property type="match status" value="2"/>
</dbReference>
<protein>
    <submittedName>
        <fullName evidence="11">33 kDa ribonucleo, chloroplastic</fullName>
    </submittedName>
</protein>
<gene>
    <name evidence="11" type="ORF">OLEA9_A088318</name>
</gene>
<keyword evidence="6 8" id="KW-0694">RNA-binding</keyword>
<dbReference type="PANTHER" id="PTHR48025:SF11">
    <property type="entry name" value="RNA-BINDING PROTEIN CP33, CHLOROPLASTIC"/>
    <property type="match status" value="1"/>
</dbReference>
<dbReference type="Gramene" id="OE9A088318T1">
    <property type="protein sequence ID" value="OE9A088318C1"/>
    <property type="gene ID" value="OE9A088318"/>
</dbReference>
<dbReference type="InterPro" id="IPR050502">
    <property type="entry name" value="Euk_RNA-bind_prot"/>
</dbReference>
<evidence type="ECO:0000256" key="3">
    <source>
        <dbReference type="ARBA" id="ARBA00022640"/>
    </source>
</evidence>
<dbReference type="GO" id="GO:0006397">
    <property type="term" value="P:mRNA processing"/>
    <property type="evidence" value="ECO:0007669"/>
    <property type="project" value="UniProtKB-KW"/>
</dbReference>
<organism evidence="11 12">
    <name type="scientific">Olea europaea subsp. europaea</name>
    <dbReference type="NCBI Taxonomy" id="158383"/>
    <lineage>
        <taxon>Eukaryota</taxon>
        <taxon>Viridiplantae</taxon>
        <taxon>Streptophyta</taxon>
        <taxon>Embryophyta</taxon>
        <taxon>Tracheophyta</taxon>
        <taxon>Spermatophyta</taxon>
        <taxon>Magnoliopsida</taxon>
        <taxon>eudicotyledons</taxon>
        <taxon>Gunneridae</taxon>
        <taxon>Pentapetalae</taxon>
        <taxon>asterids</taxon>
        <taxon>lamiids</taxon>
        <taxon>Lamiales</taxon>
        <taxon>Oleaceae</taxon>
        <taxon>Oleeae</taxon>
        <taxon>Olea</taxon>
    </lineage>
</organism>
<keyword evidence="3" id="KW-0934">Plastid</keyword>
<dbReference type="GO" id="GO:1990904">
    <property type="term" value="C:ribonucleoprotein complex"/>
    <property type="evidence" value="ECO:0007669"/>
    <property type="project" value="UniProtKB-KW"/>
</dbReference>
<dbReference type="Proteomes" id="UP000594638">
    <property type="component" value="Unassembled WGS sequence"/>
</dbReference>
<dbReference type="GO" id="GO:1901259">
    <property type="term" value="P:chloroplast rRNA processing"/>
    <property type="evidence" value="ECO:0007669"/>
    <property type="project" value="TreeGrafter"/>
</dbReference>
<keyword evidence="4" id="KW-0507">mRNA processing</keyword>
<dbReference type="PANTHER" id="PTHR48025">
    <property type="entry name" value="OS02G0815200 PROTEIN"/>
    <property type="match status" value="1"/>
</dbReference>
<evidence type="ECO:0000256" key="2">
    <source>
        <dbReference type="ARBA" id="ARBA00022528"/>
    </source>
</evidence>
<dbReference type="CDD" id="cd21608">
    <property type="entry name" value="RRM2_NsCP33_like"/>
    <property type="match status" value="1"/>
</dbReference>
<evidence type="ECO:0000256" key="8">
    <source>
        <dbReference type="PROSITE-ProRule" id="PRU00176"/>
    </source>
</evidence>
<dbReference type="InterPro" id="IPR035979">
    <property type="entry name" value="RBD_domain_sf"/>
</dbReference>
<keyword evidence="2" id="KW-0150">Chloroplast</keyword>
<feature type="domain" description="RRM" evidence="10">
    <location>
        <begin position="107"/>
        <end position="185"/>
    </location>
</feature>
<keyword evidence="7" id="KW-0687">Ribonucleoprotein</keyword>
<proteinExistence type="predicted"/>
<sequence length="317" mass="34500">MSASSVTLSVAATATTISNPSNSIHHFSLTATHFFPFKSKPIKSPNLKSHYNLNSPPFSHSVLFCASAAFDSIEITQEETQEIVPEQEVVEKGEDDEGVESQSAEAGRLYVGNLPFSMTSSQLSEIFAEAGRIVSVEIVYDRVTDRSRGFAFVTMGSAEEAKEAIRLFDGSQIGGRTAKVNFPEVPRGGEREVMAPKIRSSYQGFVDSPHKIYAGNLSWNLTSQGLREAFADQPGFLSAKVIYDRDSGRSRGFGFISFASAEEVESALNAMNGVELEGRPLRLNLAEQRTPVSPPEAIRSISDNDLENSEILSSFSP</sequence>
<evidence type="ECO:0000313" key="12">
    <source>
        <dbReference type="Proteomes" id="UP000594638"/>
    </source>
</evidence>
<evidence type="ECO:0000256" key="7">
    <source>
        <dbReference type="ARBA" id="ARBA00023274"/>
    </source>
</evidence>
<dbReference type="EMBL" id="CACTIH010007286">
    <property type="protein sequence ID" value="CAA3007880.1"/>
    <property type="molecule type" value="Genomic_DNA"/>
</dbReference>
<dbReference type="SUPFAM" id="SSF54928">
    <property type="entry name" value="RNA-binding domain, RBD"/>
    <property type="match status" value="2"/>
</dbReference>
<dbReference type="PROSITE" id="PS50102">
    <property type="entry name" value="RRM"/>
    <property type="match status" value="2"/>
</dbReference>
<evidence type="ECO:0000256" key="5">
    <source>
        <dbReference type="ARBA" id="ARBA00022737"/>
    </source>
</evidence>
<dbReference type="InterPro" id="IPR000504">
    <property type="entry name" value="RRM_dom"/>
</dbReference>
<dbReference type="Pfam" id="PF00076">
    <property type="entry name" value="RRM_1"/>
    <property type="match status" value="2"/>
</dbReference>
<dbReference type="GO" id="GO:0003729">
    <property type="term" value="F:mRNA binding"/>
    <property type="evidence" value="ECO:0007669"/>
    <property type="project" value="TreeGrafter"/>
</dbReference>
<evidence type="ECO:0000256" key="4">
    <source>
        <dbReference type="ARBA" id="ARBA00022664"/>
    </source>
</evidence>